<dbReference type="InterPro" id="IPR014710">
    <property type="entry name" value="RmlC-like_jellyroll"/>
</dbReference>
<dbReference type="PANTHER" id="PTHR43280:SF34">
    <property type="entry name" value="ARAC-FAMILY TRANSCRIPTIONAL REGULATOR"/>
    <property type="match status" value="1"/>
</dbReference>
<dbReference type="InterPro" id="IPR009057">
    <property type="entry name" value="Homeodomain-like_sf"/>
</dbReference>
<feature type="domain" description="HTH araC/xylS-type" evidence="4">
    <location>
        <begin position="189"/>
        <end position="287"/>
    </location>
</feature>
<reference evidence="5 6" key="1">
    <citation type="submission" date="2018-08" db="EMBL/GenBank/DDBJ databases">
        <title>A genome reference for cultivated species of the human gut microbiota.</title>
        <authorList>
            <person name="Zou Y."/>
            <person name="Xue W."/>
            <person name="Luo G."/>
        </authorList>
    </citation>
    <scope>NUCLEOTIDE SEQUENCE [LARGE SCALE GENOMIC DNA]</scope>
    <source>
        <strain evidence="5 6">AF19-21</strain>
    </source>
</reference>
<keyword evidence="3" id="KW-0804">Transcription</keyword>
<name>A0A3E2WDR3_9FIRM</name>
<comment type="caution">
    <text evidence="5">The sequence shown here is derived from an EMBL/GenBank/DDBJ whole genome shotgun (WGS) entry which is preliminary data.</text>
</comment>
<dbReference type="InterPro" id="IPR018060">
    <property type="entry name" value="HTH_AraC"/>
</dbReference>
<keyword evidence="1" id="KW-0805">Transcription regulation</keyword>
<dbReference type="SMART" id="SM00342">
    <property type="entry name" value="HTH_ARAC"/>
    <property type="match status" value="1"/>
</dbReference>
<evidence type="ECO:0000256" key="3">
    <source>
        <dbReference type="ARBA" id="ARBA00023163"/>
    </source>
</evidence>
<proteinExistence type="predicted"/>
<accession>A0A3E2WDR3</accession>
<dbReference type="EMBL" id="QVIA01000044">
    <property type="protein sequence ID" value="RGC23518.1"/>
    <property type="molecule type" value="Genomic_DNA"/>
</dbReference>
<dbReference type="InterPro" id="IPR011051">
    <property type="entry name" value="RmlC_Cupin_sf"/>
</dbReference>
<evidence type="ECO:0000313" key="6">
    <source>
        <dbReference type="Proteomes" id="UP000261111"/>
    </source>
</evidence>
<dbReference type="Proteomes" id="UP000261111">
    <property type="component" value="Unassembled WGS sequence"/>
</dbReference>
<dbReference type="Gene3D" id="1.10.10.60">
    <property type="entry name" value="Homeodomain-like"/>
    <property type="match status" value="2"/>
</dbReference>
<evidence type="ECO:0000259" key="4">
    <source>
        <dbReference type="PROSITE" id="PS01124"/>
    </source>
</evidence>
<dbReference type="Pfam" id="PF12833">
    <property type="entry name" value="HTH_18"/>
    <property type="match status" value="1"/>
</dbReference>
<dbReference type="SUPFAM" id="SSF51182">
    <property type="entry name" value="RmlC-like cupins"/>
    <property type="match status" value="1"/>
</dbReference>
<dbReference type="GO" id="GO:0043565">
    <property type="term" value="F:sequence-specific DNA binding"/>
    <property type="evidence" value="ECO:0007669"/>
    <property type="project" value="InterPro"/>
</dbReference>
<dbReference type="AlphaFoldDB" id="A0A3E2WDR3"/>
<sequence>MAKGEGNMDHIHDVNEYERIPHTQVSNVNFFLINLTYRPPHMHHDFEIVQVIEGGLHVKTLTEEFDLGPGEIALFNPDEFHTLHSRQSDCILLTIQADPSFCAAHYPAIQNIRFNTSNVTSITPFAEALDIIHTCFNLGYNYCFRAPGFELRCVSDLYRLFSYFTAFVPYHMLKDTEIVNARNKDRRLTRIITYIHQRYRGKITLSELAEKEGLSITYLSHFFKDAMKMSFQEYVNSLRFEHAVLLLKKTDMNITDICLESGFSDSKYLNKRFQQAYHMTLKEFRKKTALMMPIEEYSQDGEMEQYIYTPQQGLQIMRKHHYFDCDHPKV</sequence>
<dbReference type="SUPFAM" id="SSF46689">
    <property type="entry name" value="Homeodomain-like"/>
    <property type="match status" value="2"/>
</dbReference>
<protein>
    <submittedName>
        <fullName evidence="5">AraC family transcriptional regulator</fullName>
    </submittedName>
</protein>
<evidence type="ECO:0000313" key="5">
    <source>
        <dbReference type="EMBL" id="RGC23518.1"/>
    </source>
</evidence>
<dbReference type="InterPro" id="IPR003313">
    <property type="entry name" value="AraC-bd"/>
</dbReference>
<dbReference type="PANTHER" id="PTHR43280">
    <property type="entry name" value="ARAC-FAMILY TRANSCRIPTIONAL REGULATOR"/>
    <property type="match status" value="1"/>
</dbReference>
<gene>
    <name evidence="5" type="ORF">DWX41_22295</name>
</gene>
<evidence type="ECO:0000256" key="2">
    <source>
        <dbReference type="ARBA" id="ARBA00023125"/>
    </source>
</evidence>
<dbReference type="Gene3D" id="2.60.120.10">
    <property type="entry name" value="Jelly Rolls"/>
    <property type="match status" value="1"/>
</dbReference>
<evidence type="ECO:0000256" key="1">
    <source>
        <dbReference type="ARBA" id="ARBA00023015"/>
    </source>
</evidence>
<organism evidence="5 6">
    <name type="scientific">Hungatella hathewayi</name>
    <dbReference type="NCBI Taxonomy" id="154046"/>
    <lineage>
        <taxon>Bacteria</taxon>
        <taxon>Bacillati</taxon>
        <taxon>Bacillota</taxon>
        <taxon>Clostridia</taxon>
        <taxon>Lachnospirales</taxon>
        <taxon>Lachnospiraceae</taxon>
        <taxon>Hungatella</taxon>
    </lineage>
</organism>
<dbReference type="PROSITE" id="PS01124">
    <property type="entry name" value="HTH_ARAC_FAMILY_2"/>
    <property type="match status" value="1"/>
</dbReference>
<keyword evidence="2" id="KW-0238">DNA-binding</keyword>
<dbReference type="Pfam" id="PF02311">
    <property type="entry name" value="AraC_binding"/>
    <property type="match status" value="1"/>
</dbReference>
<dbReference type="GO" id="GO:0003700">
    <property type="term" value="F:DNA-binding transcription factor activity"/>
    <property type="evidence" value="ECO:0007669"/>
    <property type="project" value="InterPro"/>
</dbReference>